<name>A0A1H0CTV1_9BACT</name>
<keyword evidence="23" id="KW-1185">Reference proteome</keyword>
<dbReference type="STRING" id="206665.SAMN04488516_103188"/>
<feature type="transmembrane region" description="Helical" evidence="21">
    <location>
        <begin position="197"/>
        <end position="216"/>
    </location>
</feature>
<feature type="transmembrane region" description="Helical" evidence="21">
    <location>
        <begin position="143"/>
        <end position="166"/>
    </location>
</feature>
<evidence type="ECO:0000256" key="5">
    <source>
        <dbReference type="ARBA" id="ARBA00022676"/>
    </source>
</evidence>
<evidence type="ECO:0000256" key="19">
    <source>
        <dbReference type="ARBA" id="ARBA00044770"/>
    </source>
</evidence>
<evidence type="ECO:0000256" key="4">
    <source>
        <dbReference type="ARBA" id="ARBA00022618"/>
    </source>
</evidence>
<evidence type="ECO:0000256" key="13">
    <source>
        <dbReference type="ARBA" id="ARBA00023316"/>
    </source>
</evidence>
<feature type="transmembrane region" description="Helical" evidence="21">
    <location>
        <begin position="80"/>
        <end position="101"/>
    </location>
</feature>
<evidence type="ECO:0000256" key="10">
    <source>
        <dbReference type="ARBA" id="ARBA00022989"/>
    </source>
</evidence>
<dbReference type="PANTHER" id="PTHR30474">
    <property type="entry name" value="CELL CYCLE PROTEIN"/>
    <property type="match status" value="1"/>
</dbReference>
<evidence type="ECO:0000256" key="15">
    <source>
        <dbReference type="ARBA" id="ARBA00033270"/>
    </source>
</evidence>
<organism evidence="22 23">
    <name type="scientific">Desulfonauticus submarinus</name>
    <dbReference type="NCBI Taxonomy" id="206665"/>
    <lineage>
        <taxon>Bacteria</taxon>
        <taxon>Pseudomonadati</taxon>
        <taxon>Thermodesulfobacteriota</taxon>
        <taxon>Desulfovibrionia</taxon>
        <taxon>Desulfovibrionales</taxon>
        <taxon>Desulfonauticaceae</taxon>
        <taxon>Desulfonauticus</taxon>
    </lineage>
</organism>
<reference evidence="22 23" key="1">
    <citation type="submission" date="2016-10" db="EMBL/GenBank/DDBJ databases">
        <authorList>
            <person name="de Groot N.N."/>
        </authorList>
    </citation>
    <scope>NUCLEOTIDE SEQUENCE [LARGE SCALE GENOMIC DNA]</scope>
    <source>
        <strain evidence="22 23">DSM 15269</strain>
    </source>
</reference>
<keyword evidence="4 22" id="KW-0132">Cell division</keyword>
<evidence type="ECO:0000256" key="3">
    <source>
        <dbReference type="ARBA" id="ARBA00022475"/>
    </source>
</evidence>
<evidence type="ECO:0000256" key="16">
    <source>
        <dbReference type="ARBA" id="ARBA00038053"/>
    </source>
</evidence>
<comment type="similarity">
    <text evidence="16">Belongs to the SEDS family. FtsW subfamily.</text>
</comment>
<evidence type="ECO:0000256" key="11">
    <source>
        <dbReference type="ARBA" id="ARBA00023136"/>
    </source>
</evidence>
<dbReference type="NCBIfam" id="TIGR02614">
    <property type="entry name" value="ftsW"/>
    <property type="match status" value="1"/>
</dbReference>
<dbReference type="PROSITE" id="PS00428">
    <property type="entry name" value="FTSW_RODA_SPOVE"/>
    <property type="match status" value="1"/>
</dbReference>
<evidence type="ECO:0000256" key="1">
    <source>
        <dbReference type="ARBA" id="ARBA00004651"/>
    </source>
</evidence>
<feature type="transmembrane region" description="Helical" evidence="21">
    <location>
        <begin position="345"/>
        <end position="364"/>
    </location>
</feature>
<feature type="transmembrane region" description="Helical" evidence="21">
    <location>
        <begin position="113"/>
        <end position="137"/>
    </location>
</feature>
<keyword evidence="3" id="KW-1003">Cell membrane</keyword>
<dbReference type="InterPro" id="IPR018365">
    <property type="entry name" value="Cell_cycle_FtsW-rel_CS"/>
</dbReference>
<dbReference type="GO" id="GO:0008360">
    <property type="term" value="P:regulation of cell shape"/>
    <property type="evidence" value="ECO:0007669"/>
    <property type="project" value="UniProtKB-KW"/>
</dbReference>
<dbReference type="GO" id="GO:0008955">
    <property type="term" value="F:peptidoglycan glycosyltransferase activity"/>
    <property type="evidence" value="ECO:0007669"/>
    <property type="project" value="UniProtKB-EC"/>
</dbReference>
<dbReference type="Pfam" id="PF01098">
    <property type="entry name" value="FTSW_RODA_SPOVE"/>
    <property type="match status" value="1"/>
</dbReference>
<accession>A0A1H0CTV1</accession>
<dbReference type="EC" id="2.4.99.28" evidence="19"/>
<evidence type="ECO:0000256" key="17">
    <source>
        <dbReference type="ARBA" id="ARBA00041185"/>
    </source>
</evidence>
<comment type="pathway">
    <text evidence="2">Cell wall biogenesis; peptidoglycan biosynthesis.</text>
</comment>
<keyword evidence="13" id="KW-0961">Cell wall biogenesis/degradation</keyword>
<dbReference type="GO" id="GO:0005886">
    <property type="term" value="C:plasma membrane"/>
    <property type="evidence" value="ECO:0007669"/>
    <property type="project" value="UniProtKB-SubCell"/>
</dbReference>
<evidence type="ECO:0000256" key="6">
    <source>
        <dbReference type="ARBA" id="ARBA00022679"/>
    </source>
</evidence>
<dbReference type="PANTHER" id="PTHR30474:SF2">
    <property type="entry name" value="PEPTIDOGLYCAN GLYCOSYLTRANSFERASE FTSW-RELATED"/>
    <property type="match status" value="1"/>
</dbReference>
<keyword evidence="9" id="KW-0573">Peptidoglycan synthesis</keyword>
<evidence type="ECO:0000256" key="21">
    <source>
        <dbReference type="SAM" id="Phobius"/>
    </source>
</evidence>
<proteinExistence type="inferred from homology"/>
<feature type="transmembrane region" description="Helical" evidence="21">
    <location>
        <begin position="279"/>
        <end position="299"/>
    </location>
</feature>
<dbReference type="OrthoDB" id="9768187at2"/>
<evidence type="ECO:0000256" key="8">
    <source>
        <dbReference type="ARBA" id="ARBA00022960"/>
    </source>
</evidence>
<evidence type="ECO:0000256" key="14">
    <source>
        <dbReference type="ARBA" id="ARBA00032370"/>
    </source>
</evidence>
<sequence length="370" mass="41120">MVNSFKDYNRNSHIDYWLLIAVLGLSIIGLIMVFSSSAILAKQNYNNKLYFFERQLIFFFIGIIIMLISLKIPVKFWIKFKYVFVSIGICLLALTVCSPLGIEAGNAKRWLDFKFFTFQPLEIVKVFLVFYLAYFYANKQDKIQSFGIGILPPLVITLFLSALLILQPDLGGAAFLLLLFLSVAFVGGVPLGKLFGLGIAGIGGLLFFIFSASYRIKRVEAFLHPFSDPGDKGYQLVQSFYGLANGGLLGVGLGEGKQKFFYLPEAHNDFILSILGEEMGFIGLSIVFLLVLILFWRWLKIVLSQEDLENKLLAFGLGLILLVGMFLNMGVVLGVLPPKGVTMPFVSYGGSSLLSSFLCVGILLKLERKG</sequence>
<keyword evidence="12" id="KW-0131">Cell cycle</keyword>
<dbReference type="Proteomes" id="UP000199602">
    <property type="component" value="Unassembled WGS sequence"/>
</dbReference>
<dbReference type="EMBL" id="FNIN01000003">
    <property type="protein sequence ID" value="SDN61304.1"/>
    <property type="molecule type" value="Genomic_DNA"/>
</dbReference>
<keyword evidence="6" id="KW-0808">Transferase</keyword>
<keyword evidence="10 21" id="KW-1133">Transmembrane helix</keyword>
<dbReference type="AlphaFoldDB" id="A0A1H0CTV1"/>
<evidence type="ECO:0000256" key="7">
    <source>
        <dbReference type="ARBA" id="ARBA00022692"/>
    </source>
</evidence>
<dbReference type="RefSeq" id="WP_092064494.1">
    <property type="nucleotide sequence ID" value="NZ_FNIN01000003.1"/>
</dbReference>
<dbReference type="GO" id="GO:0051301">
    <property type="term" value="P:cell division"/>
    <property type="evidence" value="ECO:0007669"/>
    <property type="project" value="UniProtKB-KW"/>
</dbReference>
<evidence type="ECO:0000256" key="20">
    <source>
        <dbReference type="ARBA" id="ARBA00049902"/>
    </source>
</evidence>
<comment type="subcellular location">
    <subcellularLocation>
        <location evidence="1">Cell membrane</location>
        <topology evidence="1">Multi-pass membrane protein</topology>
    </subcellularLocation>
</comment>
<dbReference type="InterPro" id="IPR013437">
    <property type="entry name" value="FtsW"/>
</dbReference>
<dbReference type="GO" id="GO:0071555">
    <property type="term" value="P:cell wall organization"/>
    <property type="evidence" value="ECO:0007669"/>
    <property type="project" value="UniProtKB-KW"/>
</dbReference>
<comment type="catalytic activity">
    <reaction evidence="20">
        <text>[GlcNAc-(1-&gt;4)-Mur2Ac(oyl-L-Ala-gamma-D-Glu-L-Lys-D-Ala-D-Ala)](n)-di-trans,octa-cis-undecaprenyl diphosphate + beta-D-GlcNAc-(1-&gt;4)-Mur2Ac(oyl-L-Ala-gamma-D-Glu-L-Lys-D-Ala-D-Ala)-di-trans,octa-cis-undecaprenyl diphosphate = [GlcNAc-(1-&gt;4)-Mur2Ac(oyl-L-Ala-gamma-D-Glu-L-Lys-D-Ala-D-Ala)](n+1)-di-trans,octa-cis-undecaprenyl diphosphate + di-trans,octa-cis-undecaprenyl diphosphate + H(+)</text>
        <dbReference type="Rhea" id="RHEA:23708"/>
        <dbReference type="Rhea" id="RHEA-COMP:9602"/>
        <dbReference type="Rhea" id="RHEA-COMP:9603"/>
        <dbReference type="ChEBI" id="CHEBI:15378"/>
        <dbReference type="ChEBI" id="CHEBI:58405"/>
        <dbReference type="ChEBI" id="CHEBI:60033"/>
        <dbReference type="ChEBI" id="CHEBI:78435"/>
        <dbReference type="EC" id="2.4.99.28"/>
    </reaction>
</comment>
<feature type="transmembrane region" description="Helical" evidence="21">
    <location>
        <begin position="173"/>
        <end position="191"/>
    </location>
</feature>
<dbReference type="GO" id="GO:0015648">
    <property type="term" value="F:lipid-linked peptidoglycan transporter activity"/>
    <property type="evidence" value="ECO:0007669"/>
    <property type="project" value="TreeGrafter"/>
</dbReference>
<evidence type="ECO:0000256" key="18">
    <source>
        <dbReference type="ARBA" id="ARBA00041418"/>
    </source>
</evidence>
<evidence type="ECO:0000256" key="2">
    <source>
        <dbReference type="ARBA" id="ARBA00004752"/>
    </source>
</evidence>
<keyword evidence="7 21" id="KW-0812">Transmembrane</keyword>
<evidence type="ECO:0000256" key="12">
    <source>
        <dbReference type="ARBA" id="ARBA00023306"/>
    </source>
</evidence>
<protein>
    <recommendedName>
        <fullName evidence="17">Probable peptidoglycan glycosyltransferase FtsW</fullName>
        <ecNumber evidence="19">2.4.99.28</ecNumber>
    </recommendedName>
    <alternativeName>
        <fullName evidence="18">Cell division protein FtsW</fullName>
    </alternativeName>
    <alternativeName>
        <fullName evidence="15">Cell wall polymerase</fullName>
    </alternativeName>
    <alternativeName>
        <fullName evidence="14">Peptidoglycan polymerase</fullName>
    </alternativeName>
</protein>
<keyword evidence="11 21" id="KW-0472">Membrane</keyword>
<keyword evidence="5" id="KW-0328">Glycosyltransferase</keyword>
<keyword evidence="8" id="KW-0133">Cell shape</keyword>
<dbReference type="GO" id="GO:0032153">
    <property type="term" value="C:cell division site"/>
    <property type="evidence" value="ECO:0007669"/>
    <property type="project" value="TreeGrafter"/>
</dbReference>
<feature type="transmembrane region" description="Helical" evidence="21">
    <location>
        <begin position="311"/>
        <end position="333"/>
    </location>
</feature>
<dbReference type="GO" id="GO:0009252">
    <property type="term" value="P:peptidoglycan biosynthetic process"/>
    <property type="evidence" value="ECO:0007669"/>
    <property type="project" value="UniProtKB-KW"/>
</dbReference>
<dbReference type="InterPro" id="IPR001182">
    <property type="entry name" value="FtsW/RodA"/>
</dbReference>
<evidence type="ECO:0000256" key="9">
    <source>
        <dbReference type="ARBA" id="ARBA00022984"/>
    </source>
</evidence>
<evidence type="ECO:0000313" key="23">
    <source>
        <dbReference type="Proteomes" id="UP000199602"/>
    </source>
</evidence>
<evidence type="ECO:0000313" key="22">
    <source>
        <dbReference type="EMBL" id="SDN61304.1"/>
    </source>
</evidence>
<feature type="transmembrane region" description="Helical" evidence="21">
    <location>
        <begin position="16"/>
        <end position="35"/>
    </location>
</feature>
<gene>
    <name evidence="22" type="ORF">SAMN04488516_103188</name>
</gene>
<feature type="transmembrane region" description="Helical" evidence="21">
    <location>
        <begin position="56"/>
        <end position="74"/>
    </location>
</feature>